<keyword evidence="1" id="KW-0805">Transcription regulation</keyword>
<dbReference type="InterPro" id="IPR001005">
    <property type="entry name" value="SANT/Myb"/>
</dbReference>
<dbReference type="VEuPathDB" id="AmoebaDB:EIN_169560"/>
<dbReference type="KEGG" id="eiv:EIN_169560"/>
<evidence type="ECO:0000259" key="7">
    <source>
        <dbReference type="PROSITE" id="PS51294"/>
    </source>
</evidence>
<dbReference type="CDD" id="cd00167">
    <property type="entry name" value="SANT"/>
    <property type="match status" value="2"/>
</dbReference>
<keyword evidence="4" id="KW-0539">Nucleus</keyword>
<dbReference type="AlphaFoldDB" id="A0A0A1TVR3"/>
<dbReference type="PROSITE" id="PS51293">
    <property type="entry name" value="SANT"/>
    <property type="match status" value="1"/>
</dbReference>
<dbReference type="InterPro" id="IPR051575">
    <property type="entry name" value="Myb-like_DNA-bd"/>
</dbReference>
<dbReference type="SMART" id="SM00717">
    <property type="entry name" value="SANT"/>
    <property type="match status" value="2"/>
</dbReference>
<evidence type="ECO:0000256" key="2">
    <source>
        <dbReference type="ARBA" id="ARBA00023125"/>
    </source>
</evidence>
<feature type="domain" description="Myb-like" evidence="5">
    <location>
        <begin position="8"/>
        <end position="59"/>
    </location>
</feature>
<dbReference type="SUPFAM" id="SSF46689">
    <property type="entry name" value="Homeodomain-like"/>
    <property type="match status" value="1"/>
</dbReference>
<dbReference type="InterPro" id="IPR009057">
    <property type="entry name" value="Homeodomain-like_sf"/>
</dbReference>
<dbReference type="RefSeq" id="XP_004183857.1">
    <property type="nucleotide sequence ID" value="XM_004183809.1"/>
</dbReference>
<dbReference type="GO" id="GO:0001006">
    <property type="term" value="F:RNA polymerase III type 3 promoter sequence-specific DNA binding"/>
    <property type="evidence" value="ECO:0007669"/>
    <property type="project" value="TreeGrafter"/>
</dbReference>
<feature type="domain" description="HTH myb-type" evidence="7">
    <location>
        <begin position="62"/>
        <end position="115"/>
    </location>
</feature>
<evidence type="ECO:0000313" key="9">
    <source>
        <dbReference type="Proteomes" id="UP000014680"/>
    </source>
</evidence>
<dbReference type="Proteomes" id="UP000014680">
    <property type="component" value="Unassembled WGS sequence"/>
</dbReference>
<dbReference type="GO" id="GO:0042796">
    <property type="term" value="P:snRNA transcription by RNA polymerase III"/>
    <property type="evidence" value="ECO:0007669"/>
    <property type="project" value="TreeGrafter"/>
</dbReference>
<keyword evidence="3" id="KW-0804">Transcription</keyword>
<dbReference type="OrthoDB" id="30606at2759"/>
<dbReference type="GO" id="GO:0019185">
    <property type="term" value="C:snRNA-activating protein complex"/>
    <property type="evidence" value="ECO:0007669"/>
    <property type="project" value="TreeGrafter"/>
</dbReference>
<dbReference type="PANTHER" id="PTHR46621">
    <property type="entry name" value="SNRNA-ACTIVATING PROTEIN COMPLEX SUBUNIT 4"/>
    <property type="match status" value="1"/>
</dbReference>
<evidence type="ECO:0000256" key="3">
    <source>
        <dbReference type="ARBA" id="ARBA00023163"/>
    </source>
</evidence>
<evidence type="ECO:0000256" key="1">
    <source>
        <dbReference type="ARBA" id="ARBA00023015"/>
    </source>
</evidence>
<dbReference type="GeneID" id="14883626"/>
<dbReference type="EMBL" id="KB207112">
    <property type="protein sequence ID" value="ELP84511.1"/>
    <property type="molecule type" value="Genomic_DNA"/>
</dbReference>
<proteinExistence type="predicted"/>
<accession>A0A0A1TVR3</accession>
<dbReference type="Gene3D" id="1.10.10.60">
    <property type="entry name" value="Homeodomain-like"/>
    <property type="match status" value="2"/>
</dbReference>
<dbReference type="PANTHER" id="PTHR46621:SF1">
    <property type="entry name" value="SNRNA-ACTIVATING PROTEIN COMPLEX SUBUNIT 4"/>
    <property type="match status" value="1"/>
</dbReference>
<keyword evidence="2" id="KW-0238">DNA-binding</keyword>
<feature type="domain" description="SANT" evidence="6">
    <location>
        <begin position="11"/>
        <end position="63"/>
    </location>
</feature>
<keyword evidence="9" id="KW-1185">Reference proteome</keyword>
<dbReference type="GO" id="GO:0000978">
    <property type="term" value="F:RNA polymerase II cis-regulatory region sequence-specific DNA binding"/>
    <property type="evidence" value="ECO:0007669"/>
    <property type="project" value="TreeGrafter"/>
</dbReference>
<feature type="domain" description="Myb-like" evidence="5">
    <location>
        <begin position="61"/>
        <end position="111"/>
    </location>
</feature>
<reference evidence="8 9" key="1">
    <citation type="submission" date="2012-10" db="EMBL/GenBank/DDBJ databases">
        <authorList>
            <person name="Zafar N."/>
            <person name="Inman J."/>
            <person name="Hall N."/>
            <person name="Lorenzi H."/>
            <person name="Caler E."/>
        </authorList>
    </citation>
    <scope>NUCLEOTIDE SEQUENCE [LARGE SCALE GENOMIC DNA]</scope>
    <source>
        <strain evidence="8 9">IP1</strain>
    </source>
</reference>
<dbReference type="InterPro" id="IPR017884">
    <property type="entry name" value="SANT_dom"/>
</dbReference>
<dbReference type="InterPro" id="IPR017930">
    <property type="entry name" value="Myb_dom"/>
</dbReference>
<dbReference type="PROSITE" id="PS51294">
    <property type="entry name" value="HTH_MYB"/>
    <property type="match status" value="2"/>
</dbReference>
<feature type="domain" description="HTH myb-type" evidence="7">
    <location>
        <begin position="14"/>
        <end position="59"/>
    </location>
</feature>
<gene>
    <name evidence="8" type="ORF">EIN_169560</name>
</gene>
<name>A0A0A1TVR3_ENTIV</name>
<evidence type="ECO:0000313" key="8">
    <source>
        <dbReference type="EMBL" id="ELP84511.1"/>
    </source>
</evidence>
<evidence type="ECO:0000259" key="5">
    <source>
        <dbReference type="PROSITE" id="PS50090"/>
    </source>
</evidence>
<sequence>MEIVLKAPQQIKFGPWSSSEDDALLQAIQEYGIKDWKKVEKNIKGRNRKQCRERYFNSLMFKNQSKRPWTIEEDQTIMKTRKEVGNKWTFISKCLQGRSANDVKNRYFGTLKRFESRSTRMLSEESKNRLGVFCPVDITLYSVIY</sequence>
<evidence type="ECO:0000256" key="4">
    <source>
        <dbReference type="ARBA" id="ARBA00023242"/>
    </source>
</evidence>
<organism evidence="8 9">
    <name type="scientific">Entamoeba invadens IP1</name>
    <dbReference type="NCBI Taxonomy" id="370355"/>
    <lineage>
        <taxon>Eukaryota</taxon>
        <taxon>Amoebozoa</taxon>
        <taxon>Evosea</taxon>
        <taxon>Archamoebae</taxon>
        <taxon>Mastigamoebida</taxon>
        <taxon>Entamoebidae</taxon>
        <taxon>Entamoeba</taxon>
    </lineage>
</organism>
<evidence type="ECO:0000259" key="6">
    <source>
        <dbReference type="PROSITE" id="PS51293"/>
    </source>
</evidence>
<dbReference type="Pfam" id="PF00249">
    <property type="entry name" value="Myb_DNA-binding"/>
    <property type="match status" value="2"/>
</dbReference>
<dbReference type="PROSITE" id="PS50090">
    <property type="entry name" value="MYB_LIKE"/>
    <property type="match status" value="2"/>
</dbReference>
<dbReference type="OMA" id="EEDQTIM"/>
<dbReference type="GO" id="GO:0042795">
    <property type="term" value="P:snRNA transcription by RNA polymerase II"/>
    <property type="evidence" value="ECO:0007669"/>
    <property type="project" value="TreeGrafter"/>
</dbReference>
<protein>
    <submittedName>
        <fullName evidence="8">R2r3-MYB transcription factor, putative</fullName>
    </submittedName>
</protein>